<dbReference type="InterPro" id="IPR018247">
    <property type="entry name" value="EF_Hand_1_Ca_BS"/>
</dbReference>
<feature type="domain" description="EF-hand" evidence="2">
    <location>
        <begin position="380"/>
        <end position="415"/>
    </location>
</feature>
<reference evidence="3" key="1">
    <citation type="submission" date="2019-11" db="UniProtKB">
        <authorList>
            <consortium name="WormBaseParasite"/>
        </authorList>
    </citation>
    <scope>IDENTIFICATION</scope>
</reference>
<dbReference type="InterPro" id="IPR011992">
    <property type="entry name" value="EF-hand-dom_pair"/>
</dbReference>
<dbReference type="GO" id="GO:0005509">
    <property type="term" value="F:calcium ion binding"/>
    <property type="evidence" value="ECO:0007669"/>
    <property type="project" value="InterPro"/>
</dbReference>
<organism evidence="3">
    <name type="scientific">Mesocestoides corti</name>
    <name type="common">Flatworm</name>
    <dbReference type="NCBI Taxonomy" id="53468"/>
    <lineage>
        <taxon>Eukaryota</taxon>
        <taxon>Metazoa</taxon>
        <taxon>Spiralia</taxon>
        <taxon>Lophotrochozoa</taxon>
        <taxon>Platyhelminthes</taxon>
        <taxon>Cestoda</taxon>
        <taxon>Eucestoda</taxon>
        <taxon>Cyclophyllidea</taxon>
        <taxon>Mesocestoididae</taxon>
        <taxon>Mesocestoides</taxon>
    </lineage>
</organism>
<dbReference type="PROSITE" id="PS00018">
    <property type="entry name" value="EF_HAND_1"/>
    <property type="match status" value="1"/>
</dbReference>
<evidence type="ECO:0000256" key="1">
    <source>
        <dbReference type="ARBA" id="ARBA00022837"/>
    </source>
</evidence>
<feature type="domain" description="EF-hand" evidence="2">
    <location>
        <begin position="62"/>
        <end position="97"/>
    </location>
</feature>
<dbReference type="PROSITE" id="PS50222">
    <property type="entry name" value="EF_HAND_2"/>
    <property type="match status" value="3"/>
</dbReference>
<name>A0A5K3ES91_MESCO</name>
<feature type="domain" description="EF-hand" evidence="2">
    <location>
        <begin position="164"/>
        <end position="191"/>
    </location>
</feature>
<proteinExistence type="predicted"/>
<dbReference type="Gene3D" id="1.10.238.10">
    <property type="entry name" value="EF-hand"/>
    <property type="match status" value="2"/>
</dbReference>
<dbReference type="WBParaSite" id="MCU_002641-RA">
    <property type="protein sequence ID" value="MCU_002641-RA"/>
    <property type="gene ID" value="MCU_002641"/>
</dbReference>
<dbReference type="SUPFAM" id="SSF47473">
    <property type="entry name" value="EF-hand"/>
    <property type="match status" value="2"/>
</dbReference>
<evidence type="ECO:0000313" key="3">
    <source>
        <dbReference type="WBParaSite" id="MCU_002641-RA"/>
    </source>
</evidence>
<dbReference type="AlphaFoldDB" id="A0A5K3ES91"/>
<dbReference type="InterPro" id="IPR002048">
    <property type="entry name" value="EF_hand_dom"/>
</dbReference>
<dbReference type="SMART" id="SM00054">
    <property type="entry name" value="EFh"/>
    <property type="match status" value="4"/>
</dbReference>
<protein>
    <submittedName>
        <fullName evidence="3">Calmodulin</fullName>
    </submittedName>
</protein>
<sequence length="440" mass="50359">MHFVDWSYRTGVSVGDSPVVHVRACKTVRFHFNSSHLVLSSPVAMQMKKATEYPDVDGNSPTWIRKMRTIFHRFDSRSRGAVSIDEFLDIASNILSEFPKSDNYFGDQLVQAIIRLWYEVICTERSANQNTRVSMNENAFVKAMAKCINGTFKTGFVENIVTPLFEMGDMDKDGYLQQNEMGQLILGFGGNQKEAELLFRILDGGSKKGVSKDQFEGVLAEFFFDEGIKGKTAKLFGALINYKRPEDYPEVECGPVWEGKMRTMFRRLDLHQSGKLRCHDFIQIGRALAQRNHLLKPKADAVMRAMLDIWVHYFSVDKEGAHFTEITEKDFIHNLRSMINGEFRHAIDQFGWTFFKAVEVEGTGFISITEYRNLQEAWRVGRAEAEGMFKVLDTDKDSKISSDEYLSAWCDYFLGEDPASPYKTFFGPVITKHSRESMAE</sequence>
<keyword evidence="1" id="KW-0106">Calcium</keyword>
<accession>A0A5K3ES91</accession>
<evidence type="ECO:0000259" key="2">
    <source>
        <dbReference type="PROSITE" id="PS50222"/>
    </source>
</evidence>